<evidence type="ECO:0000256" key="2">
    <source>
        <dbReference type="ARBA" id="ARBA00022448"/>
    </source>
</evidence>
<dbReference type="FunCoup" id="F4RFU0">
    <property type="interactions" value="76"/>
</dbReference>
<keyword evidence="5 7" id="KW-0472">Membrane</keyword>
<feature type="transmembrane region" description="Helical" evidence="7">
    <location>
        <begin position="314"/>
        <end position="334"/>
    </location>
</feature>
<evidence type="ECO:0000256" key="1">
    <source>
        <dbReference type="ARBA" id="ARBA00004141"/>
    </source>
</evidence>
<keyword evidence="10" id="KW-1185">Reference proteome</keyword>
<dbReference type="InterPro" id="IPR036259">
    <property type="entry name" value="MFS_trans_sf"/>
</dbReference>
<organism evidence="10">
    <name type="scientific">Melampsora larici-populina (strain 98AG31 / pathotype 3-4-7)</name>
    <name type="common">Poplar leaf rust fungus</name>
    <dbReference type="NCBI Taxonomy" id="747676"/>
    <lineage>
        <taxon>Eukaryota</taxon>
        <taxon>Fungi</taxon>
        <taxon>Dikarya</taxon>
        <taxon>Basidiomycota</taxon>
        <taxon>Pucciniomycotina</taxon>
        <taxon>Pucciniomycetes</taxon>
        <taxon>Pucciniales</taxon>
        <taxon>Melampsoraceae</taxon>
        <taxon>Melampsora</taxon>
    </lineage>
</organism>
<dbReference type="Pfam" id="PF07690">
    <property type="entry name" value="MFS_1"/>
    <property type="match status" value="1"/>
</dbReference>
<dbReference type="EMBL" id="GL883099">
    <property type="protein sequence ID" value="EGG08871.1"/>
    <property type="molecule type" value="Genomic_DNA"/>
</dbReference>
<feature type="transmembrane region" description="Helical" evidence="7">
    <location>
        <begin position="282"/>
        <end position="302"/>
    </location>
</feature>
<dbReference type="eggNOG" id="KOG2533">
    <property type="taxonomic scope" value="Eukaryota"/>
</dbReference>
<feature type="region of interest" description="Disordered" evidence="6">
    <location>
        <begin position="71"/>
        <end position="108"/>
    </location>
</feature>
<proteinExistence type="predicted"/>
<evidence type="ECO:0000256" key="6">
    <source>
        <dbReference type="SAM" id="MobiDB-lite"/>
    </source>
</evidence>
<sequence>MTVHAVKQLWLRVTYVNSVALIASSASDLWSQHNHTATFRGLIGKTAVNSSISTNAGELVSLWSSMPNPRLDVDDLSSKPRVTPISSNHPKTPSTSNRDNMSPTSLRFWNRTPTHPTIEITRLTSPTPNERITLVRRPNTAGTMESEAKTVVDAEVGWEKEKVEDVFEPDEENQYRALLNRLDIRILPLTALLYLSAYLNRGNLGNALLYHLRDDALGNRDLHYSLVLCSFFFTYIIFSIPGTLLSKVILPSTSMSIGVLIWSLASSSMAACHTYWQLMICRAFIGVGEALFGQSVVLYYSLWFRRGEMSKRMALFIGSAVVAGAFGGLIAYGVGHIETPMSNWRILFLAEGGPSILLAFLCFRYLPSRPDRSSYLNPKQTHLLQTRINEESATTGVVENGIDWSGVADAFKDPRVYASSLIYSCMNLNLASVSGFLPRIVASLGFSDVQAQLLTVPPYAIAFAVMLPTAIASDHYGVRGPFVVFVFACSSVGWALLLLTHDHQIGVKYAATIFIVIGGYCAVPLMLSWVANNCSSQSKRATSLGMLNSFGQALSVVAAFLFPDRTGPAWTLGCAINLGAGLTAGTVAGLLSLYYAHQRRTPSGFGYIA</sequence>
<dbReference type="Proteomes" id="UP000001072">
    <property type="component" value="Unassembled WGS sequence"/>
</dbReference>
<feature type="transmembrane region" description="Helical" evidence="7">
    <location>
        <begin position="421"/>
        <end position="441"/>
    </location>
</feature>
<dbReference type="GO" id="GO:0022857">
    <property type="term" value="F:transmembrane transporter activity"/>
    <property type="evidence" value="ECO:0007669"/>
    <property type="project" value="InterPro"/>
</dbReference>
<dbReference type="Gene3D" id="1.20.1250.20">
    <property type="entry name" value="MFS general substrate transporter like domains"/>
    <property type="match status" value="2"/>
</dbReference>
<dbReference type="GO" id="GO:0016020">
    <property type="term" value="C:membrane"/>
    <property type="evidence" value="ECO:0007669"/>
    <property type="project" value="UniProtKB-SubCell"/>
</dbReference>
<protein>
    <recommendedName>
        <fullName evidence="8">Major facilitator superfamily (MFS) profile domain-containing protein</fullName>
    </recommendedName>
</protein>
<comment type="subcellular location">
    <subcellularLocation>
        <location evidence="1">Membrane</location>
        <topology evidence="1">Multi-pass membrane protein</topology>
    </subcellularLocation>
</comment>
<dbReference type="SUPFAM" id="SSF103473">
    <property type="entry name" value="MFS general substrate transporter"/>
    <property type="match status" value="1"/>
</dbReference>
<dbReference type="GeneID" id="18922384"/>
<dbReference type="InParanoid" id="F4RFU0"/>
<evidence type="ECO:0000313" key="9">
    <source>
        <dbReference type="EMBL" id="EGG08871.1"/>
    </source>
</evidence>
<dbReference type="VEuPathDB" id="FungiDB:MELLADRAFT_104763"/>
<feature type="domain" description="Major facilitator superfamily (MFS) profile" evidence="8">
    <location>
        <begin position="186"/>
        <end position="600"/>
    </location>
</feature>
<evidence type="ECO:0000256" key="3">
    <source>
        <dbReference type="ARBA" id="ARBA00022692"/>
    </source>
</evidence>
<reference evidence="10" key="1">
    <citation type="journal article" date="2011" name="Proc. Natl. Acad. Sci. U.S.A.">
        <title>Obligate biotrophy features unraveled by the genomic analysis of rust fungi.</title>
        <authorList>
            <person name="Duplessis S."/>
            <person name="Cuomo C.A."/>
            <person name="Lin Y.-C."/>
            <person name="Aerts A."/>
            <person name="Tisserant E."/>
            <person name="Veneault-Fourrey C."/>
            <person name="Joly D.L."/>
            <person name="Hacquard S."/>
            <person name="Amselem J."/>
            <person name="Cantarel B.L."/>
            <person name="Chiu R."/>
            <person name="Coutinho P.M."/>
            <person name="Feau N."/>
            <person name="Field M."/>
            <person name="Frey P."/>
            <person name="Gelhaye E."/>
            <person name="Goldberg J."/>
            <person name="Grabherr M.G."/>
            <person name="Kodira C.D."/>
            <person name="Kohler A."/>
            <person name="Kuees U."/>
            <person name="Lindquist E.A."/>
            <person name="Lucas S.M."/>
            <person name="Mago R."/>
            <person name="Mauceli E."/>
            <person name="Morin E."/>
            <person name="Murat C."/>
            <person name="Pangilinan J.L."/>
            <person name="Park R."/>
            <person name="Pearson M."/>
            <person name="Quesneville H."/>
            <person name="Rouhier N."/>
            <person name="Sakthikumar S."/>
            <person name="Salamov A.A."/>
            <person name="Schmutz J."/>
            <person name="Selles B."/>
            <person name="Shapiro H."/>
            <person name="Tanguay P."/>
            <person name="Tuskan G.A."/>
            <person name="Henrissat B."/>
            <person name="Van de Peer Y."/>
            <person name="Rouze P."/>
            <person name="Ellis J.G."/>
            <person name="Dodds P.N."/>
            <person name="Schein J.E."/>
            <person name="Zhong S."/>
            <person name="Hamelin R.C."/>
            <person name="Grigoriev I.V."/>
            <person name="Szabo L.J."/>
            <person name="Martin F."/>
        </authorList>
    </citation>
    <scope>NUCLEOTIDE SEQUENCE [LARGE SCALE GENOMIC DNA]</scope>
    <source>
        <strain evidence="10">98AG31 / pathotype 3-4-7</strain>
    </source>
</reference>
<keyword evidence="2" id="KW-0813">Transport</keyword>
<feature type="transmembrane region" description="Helical" evidence="7">
    <location>
        <begin position="346"/>
        <end position="366"/>
    </location>
</feature>
<evidence type="ECO:0000313" key="10">
    <source>
        <dbReference type="Proteomes" id="UP000001072"/>
    </source>
</evidence>
<dbReference type="KEGG" id="mlr:MELLADRAFT_104763"/>
<feature type="transmembrane region" description="Helical" evidence="7">
    <location>
        <begin position="453"/>
        <end position="471"/>
    </location>
</feature>
<dbReference type="PANTHER" id="PTHR43791">
    <property type="entry name" value="PERMEASE-RELATED"/>
    <property type="match status" value="1"/>
</dbReference>
<feature type="transmembrane region" description="Helical" evidence="7">
    <location>
        <begin position="222"/>
        <end position="245"/>
    </location>
</feature>
<feature type="compositionally biased region" description="Polar residues" evidence="6">
    <location>
        <begin position="84"/>
        <end position="108"/>
    </location>
</feature>
<evidence type="ECO:0000256" key="7">
    <source>
        <dbReference type="SAM" id="Phobius"/>
    </source>
</evidence>
<evidence type="ECO:0000256" key="5">
    <source>
        <dbReference type="ARBA" id="ARBA00023136"/>
    </source>
</evidence>
<feature type="transmembrane region" description="Helical" evidence="7">
    <location>
        <begin position="509"/>
        <end position="531"/>
    </location>
</feature>
<dbReference type="RefSeq" id="XP_007407845.1">
    <property type="nucleotide sequence ID" value="XM_007407783.1"/>
</dbReference>
<feature type="transmembrane region" description="Helical" evidence="7">
    <location>
        <begin position="543"/>
        <end position="563"/>
    </location>
</feature>
<accession>F4RFU0</accession>
<dbReference type="FunFam" id="1.20.1250.20:FF:000013">
    <property type="entry name" value="MFS general substrate transporter"/>
    <property type="match status" value="1"/>
</dbReference>
<feature type="transmembrane region" description="Helical" evidence="7">
    <location>
        <begin position="569"/>
        <end position="595"/>
    </location>
</feature>
<feature type="transmembrane region" description="Helical" evidence="7">
    <location>
        <begin position="478"/>
        <end position="497"/>
    </location>
</feature>
<gene>
    <name evidence="9" type="ORF">MELLADRAFT_104763</name>
</gene>
<dbReference type="InterPro" id="IPR020846">
    <property type="entry name" value="MFS_dom"/>
</dbReference>
<dbReference type="PROSITE" id="PS50850">
    <property type="entry name" value="MFS"/>
    <property type="match status" value="1"/>
</dbReference>
<evidence type="ECO:0000256" key="4">
    <source>
        <dbReference type="ARBA" id="ARBA00022989"/>
    </source>
</evidence>
<dbReference type="AlphaFoldDB" id="F4RFU0"/>
<keyword evidence="4 7" id="KW-1133">Transmembrane helix</keyword>
<dbReference type="InterPro" id="IPR011701">
    <property type="entry name" value="MFS"/>
</dbReference>
<evidence type="ECO:0000259" key="8">
    <source>
        <dbReference type="PROSITE" id="PS50850"/>
    </source>
</evidence>
<name>F4RFU0_MELLP</name>
<dbReference type="PANTHER" id="PTHR43791:SF36">
    <property type="entry name" value="TRANSPORTER, PUTATIVE (AFU_ORTHOLOGUE AFUA_6G08340)-RELATED"/>
    <property type="match status" value="1"/>
</dbReference>
<dbReference type="OrthoDB" id="2497222at2759"/>
<keyword evidence="3 7" id="KW-0812">Transmembrane</keyword>
<dbReference type="HOGENOM" id="CLU_001265_0_1_1"/>